<comment type="similarity">
    <text evidence="1">Belongs to the GET4 family.</text>
</comment>
<reference evidence="3" key="1">
    <citation type="submission" date="2015-02" db="EMBL/GenBank/DDBJ databases">
        <authorList>
            <person name="Gon?alves P."/>
        </authorList>
    </citation>
    <scope>NUCLEOTIDE SEQUENCE [LARGE SCALE GENOMIC DNA]</scope>
</reference>
<dbReference type="Proteomes" id="UP000243876">
    <property type="component" value="Unassembled WGS sequence"/>
</dbReference>
<dbReference type="GO" id="GO:0045048">
    <property type="term" value="P:protein insertion into ER membrane"/>
    <property type="evidence" value="ECO:0007669"/>
    <property type="project" value="InterPro"/>
</dbReference>
<evidence type="ECO:0000313" key="2">
    <source>
        <dbReference type="EMBL" id="CEQ40191.1"/>
    </source>
</evidence>
<gene>
    <name evidence="2" type="primary">SPOSA6832_01773</name>
</gene>
<accession>A0A0D6EJW6</accession>
<evidence type="ECO:0000256" key="1">
    <source>
        <dbReference type="ARBA" id="ARBA00005351"/>
    </source>
</evidence>
<dbReference type="GO" id="GO:0005829">
    <property type="term" value="C:cytosol"/>
    <property type="evidence" value="ECO:0007669"/>
    <property type="project" value="TreeGrafter"/>
</dbReference>
<dbReference type="Pfam" id="PF04190">
    <property type="entry name" value="GET4"/>
    <property type="match status" value="1"/>
</dbReference>
<feature type="non-terminal residue" evidence="2">
    <location>
        <position position="1"/>
    </location>
</feature>
<dbReference type="EMBL" id="CENE01000005">
    <property type="protein sequence ID" value="CEQ40191.1"/>
    <property type="molecule type" value="Genomic_DNA"/>
</dbReference>
<dbReference type="InterPro" id="IPR011990">
    <property type="entry name" value="TPR-like_helical_dom_sf"/>
</dbReference>
<dbReference type="PANTHER" id="PTHR12875">
    <property type="entry name" value="GOLGI TO ER TRAFFIC PROTEIN 4 HOMOLOG"/>
    <property type="match status" value="1"/>
</dbReference>
<proteinExistence type="inferred from homology"/>
<dbReference type="Gene3D" id="1.25.40.10">
    <property type="entry name" value="Tetratricopeptide repeat domain"/>
    <property type="match status" value="1"/>
</dbReference>
<dbReference type="OrthoDB" id="10252405at2759"/>
<keyword evidence="3" id="KW-1185">Reference proteome</keyword>
<name>A0A0D6EJW6_SPOSA</name>
<dbReference type="InterPro" id="IPR007317">
    <property type="entry name" value="GET4"/>
</dbReference>
<organism evidence="2 3">
    <name type="scientific">Sporidiobolus salmonicolor</name>
    <name type="common">Yeast-like fungus</name>
    <name type="synonym">Sporobolomyces salmonicolor</name>
    <dbReference type="NCBI Taxonomy" id="5005"/>
    <lineage>
        <taxon>Eukaryota</taxon>
        <taxon>Fungi</taxon>
        <taxon>Dikarya</taxon>
        <taxon>Basidiomycota</taxon>
        <taxon>Pucciniomycotina</taxon>
        <taxon>Microbotryomycetes</taxon>
        <taxon>Sporidiobolales</taxon>
        <taxon>Sporidiobolaceae</taxon>
        <taxon>Sporobolomyces</taxon>
    </lineage>
</organism>
<evidence type="ECO:0000313" key="3">
    <source>
        <dbReference type="Proteomes" id="UP000243876"/>
    </source>
</evidence>
<dbReference type="AlphaFoldDB" id="A0A0D6EJW6"/>
<sequence length="359" mass="38931">MSAVSSAHQQVLDFLSCGDFYSAHQKARTIATRLLAPPRRGAPPAGSVLPYDQKAQEAAEVLWDAARKLLEQGQQGSGVDLGVMLVEDVWKAREVGCGKDERDKIIQLIALTGPSGAWRKTLADAVFSWTAKTGSGPAGDVEIHQYLGETLYKELNYHQATLHLLVCPTQDAARTLANVLFDWSKLDKEGETAVGRYLESTFILAARTFLSHFLSLSLTSYPDLSVVRFPYPPPSSPLAQTTPTPAADELVMTKLASLNFLQLAVRAAQVGVGEAIEKVKNGNEMRVVRGQGTRTWTALVQRYEKQVPWLRQGEIKDSTTALGEIYFGLKPARQSNPLMDMMASMFGGGGGGAPAIGAR</sequence>
<dbReference type="PANTHER" id="PTHR12875:SF0">
    <property type="entry name" value="GOLGI TO ER TRAFFIC PROTEIN 4 HOMOLOG"/>
    <property type="match status" value="1"/>
</dbReference>
<protein>
    <submittedName>
        <fullName evidence="2">SPOSA6832_01773-mRNA-1:cds</fullName>
    </submittedName>
</protein>